<protein>
    <submittedName>
        <fullName evidence="1">Uncharacterized protein</fullName>
    </submittedName>
</protein>
<organism evidence="1 2">
    <name type="scientific">Deinococcus ruber</name>
    <dbReference type="NCBI Taxonomy" id="1848197"/>
    <lineage>
        <taxon>Bacteria</taxon>
        <taxon>Thermotogati</taxon>
        <taxon>Deinococcota</taxon>
        <taxon>Deinococci</taxon>
        <taxon>Deinococcales</taxon>
        <taxon>Deinococcaceae</taxon>
        <taxon>Deinococcus</taxon>
    </lineage>
</organism>
<reference evidence="1" key="2">
    <citation type="submission" date="2020-09" db="EMBL/GenBank/DDBJ databases">
        <authorList>
            <person name="Sun Q."/>
            <person name="Ohkuma M."/>
        </authorList>
    </citation>
    <scope>NUCLEOTIDE SEQUENCE</scope>
    <source>
        <strain evidence="1">JCM 31311</strain>
    </source>
</reference>
<dbReference type="Proteomes" id="UP000603865">
    <property type="component" value="Unassembled WGS sequence"/>
</dbReference>
<gene>
    <name evidence="1" type="ORF">GCM10008957_39290</name>
</gene>
<keyword evidence="2" id="KW-1185">Reference proteome</keyword>
<proteinExistence type="predicted"/>
<evidence type="ECO:0000313" key="2">
    <source>
        <dbReference type="Proteomes" id="UP000603865"/>
    </source>
</evidence>
<dbReference type="AlphaFoldDB" id="A0A918FA48"/>
<accession>A0A918FA48</accession>
<comment type="caution">
    <text evidence="1">The sequence shown here is derived from an EMBL/GenBank/DDBJ whole genome shotgun (WGS) entry which is preliminary data.</text>
</comment>
<evidence type="ECO:0000313" key="1">
    <source>
        <dbReference type="EMBL" id="GGR23556.1"/>
    </source>
</evidence>
<reference evidence="1" key="1">
    <citation type="journal article" date="2014" name="Int. J. Syst. Evol. Microbiol.">
        <title>Complete genome sequence of Corynebacterium casei LMG S-19264T (=DSM 44701T), isolated from a smear-ripened cheese.</title>
        <authorList>
            <consortium name="US DOE Joint Genome Institute (JGI-PGF)"/>
            <person name="Walter F."/>
            <person name="Albersmeier A."/>
            <person name="Kalinowski J."/>
            <person name="Ruckert C."/>
        </authorList>
    </citation>
    <scope>NUCLEOTIDE SEQUENCE</scope>
    <source>
        <strain evidence="1">JCM 31311</strain>
    </source>
</reference>
<dbReference type="EMBL" id="BMQL01000031">
    <property type="protein sequence ID" value="GGR23556.1"/>
    <property type="molecule type" value="Genomic_DNA"/>
</dbReference>
<sequence length="100" mass="11295">MQVTIYTRSGTFTGEMTRSTAEHPDHEAVRLCEEMGWEIETSVVLRDVMTQTGVRRFRHPLLVLPKHLVEGIGFPDDLLAQLSVEAVAQVAPFDHPHEDN</sequence>
<name>A0A918FA48_9DEIO</name>